<dbReference type="GO" id="GO:0019901">
    <property type="term" value="F:protein kinase binding"/>
    <property type="evidence" value="ECO:0007669"/>
    <property type="project" value="TreeGrafter"/>
</dbReference>
<evidence type="ECO:0000256" key="3">
    <source>
        <dbReference type="PROSITE-ProRule" id="PRU00023"/>
    </source>
</evidence>
<dbReference type="Ensembl" id="ENSTRUT00000063719.1">
    <property type="protein sequence ID" value="ENSTRUP00000067209.1"/>
    <property type="gene ID" value="ENSTRUG00000033158.1"/>
</dbReference>
<keyword evidence="2 3" id="KW-0040">ANK repeat</keyword>
<dbReference type="Pfam" id="PF12796">
    <property type="entry name" value="Ank_2"/>
    <property type="match status" value="1"/>
</dbReference>
<dbReference type="GO" id="GO:0005634">
    <property type="term" value="C:nucleus"/>
    <property type="evidence" value="ECO:0007669"/>
    <property type="project" value="TreeGrafter"/>
</dbReference>
<feature type="region of interest" description="Disordered" evidence="4">
    <location>
        <begin position="406"/>
        <end position="444"/>
    </location>
</feature>
<dbReference type="InParanoid" id="A0A674N207"/>
<dbReference type="PANTHER" id="PTHR24201:SF8">
    <property type="entry name" value="CYCLIN-DEPENDENT KINASE 4 INHIBITOR B"/>
    <property type="match status" value="1"/>
</dbReference>
<dbReference type="OMA" id="YYQKRCS"/>
<feature type="repeat" description="ANK" evidence="3">
    <location>
        <begin position="117"/>
        <end position="149"/>
    </location>
</feature>
<dbReference type="SUPFAM" id="SSF48403">
    <property type="entry name" value="Ankyrin repeat"/>
    <property type="match status" value="1"/>
</dbReference>
<organism evidence="5 6">
    <name type="scientific">Takifugu rubripes</name>
    <name type="common">Japanese pufferfish</name>
    <name type="synonym">Fugu rubripes</name>
    <dbReference type="NCBI Taxonomy" id="31033"/>
    <lineage>
        <taxon>Eukaryota</taxon>
        <taxon>Metazoa</taxon>
        <taxon>Chordata</taxon>
        <taxon>Craniata</taxon>
        <taxon>Vertebrata</taxon>
        <taxon>Euteleostomi</taxon>
        <taxon>Actinopterygii</taxon>
        <taxon>Neopterygii</taxon>
        <taxon>Teleostei</taxon>
        <taxon>Neoteleostei</taxon>
        <taxon>Acanthomorphata</taxon>
        <taxon>Eupercaria</taxon>
        <taxon>Tetraodontiformes</taxon>
        <taxon>Tetradontoidea</taxon>
        <taxon>Tetraodontidae</taxon>
        <taxon>Takifugu</taxon>
    </lineage>
</organism>
<dbReference type="InterPro" id="IPR050776">
    <property type="entry name" value="Ank_Repeat/CDKN_Inhibitor"/>
</dbReference>
<reference evidence="5 6" key="1">
    <citation type="journal article" date="2011" name="Genome Biol. Evol.">
        <title>Integration of the genetic map and genome assembly of fugu facilitates insights into distinct features of genome evolution in teleosts and mammals.</title>
        <authorList>
            <person name="Kai W."/>
            <person name="Kikuchi K."/>
            <person name="Tohari S."/>
            <person name="Chew A.K."/>
            <person name="Tay A."/>
            <person name="Fujiwara A."/>
            <person name="Hosoya S."/>
            <person name="Suetake H."/>
            <person name="Naruse K."/>
            <person name="Brenner S."/>
            <person name="Suzuki Y."/>
            <person name="Venkatesh B."/>
        </authorList>
    </citation>
    <scope>NUCLEOTIDE SEQUENCE [LARGE SCALE GENOMIC DNA]</scope>
</reference>
<dbReference type="OrthoDB" id="5406014at2759"/>
<dbReference type="InterPro" id="IPR036770">
    <property type="entry name" value="Ankyrin_rpt-contain_sf"/>
</dbReference>
<feature type="compositionally biased region" description="Pro residues" evidence="4">
    <location>
        <begin position="311"/>
        <end position="322"/>
    </location>
</feature>
<keyword evidence="1" id="KW-0677">Repeat</keyword>
<dbReference type="InterPro" id="IPR002110">
    <property type="entry name" value="Ankyrin_rpt"/>
</dbReference>
<dbReference type="PROSITE" id="PS50088">
    <property type="entry name" value="ANK_REPEAT"/>
    <property type="match status" value="1"/>
</dbReference>
<name>A0A674N207_TAKRU</name>
<dbReference type="GeneTree" id="ENSGT00940000163025"/>
<evidence type="ECO:0000256" key="4">
    <source>
        <dbReference type="SAM" id="MobiDB-lite"/>
    </source>
</evidence>
<dbReference type="GO" id="GO:0005737">
    <property type="term" value="C:cytoplasm"/>
    <property type="evidence" value="ECO:0007669"/>
    <property type="project" value="TreeGrafter"/>
</dbReference>
<evidence type="ECO:0000313" key="5">
    <source>
        <dbReference type="Ensembl" id="ENSTRUP00000067209.1"/>
    </source>
</evidence>
<feature type="region of interest" description="Disordered" evidence="4">
    <location>
        <begin position="277"/>
        <end position="344"/>
    </location>
</feature>
<evidence type="ECO:0000313" key="6">
    <source>
        <dbReference type="Proteomes" id="UP000005226"/>
    </source>
</evidence>
<sequence length="529" mass="58643">MNKAPSLCLRCPATPQQYKARVWAVFLAGFTFRIMHREKKSGGRTGIKILLDAMSKDKLHLARFVLDALDGEIVDSKTEDAQTPLISSILLPESHIRCKFVELLLQRGASVNRQDGNGRTALSYACENGYLDAVKILVRNNADPEIVDTWGNTALMYAVVTGQAPVVEFLVKAFKRLGLQLDRQNKVGNSAVKVAHFLGHAECICALKSASRKSSVAERDSQGAPQQRLDTTDGSDKFDRDVGHLVNKLELLQTSDGETLQKAHNCFLQHRLRKKQSMLPPMGSIEESETEKGSSSFPARELDFSGVLTPKNPPQSSDPPPKFLKTAQSRTASDDHLPPPSQNCEAQKQFFFSPQTNKDTSVLAAPSPLTILMTPISEKVREITKMPDCGGRRFHDSYYQKRCSLPTSFLSPAPQERTLDPARKSKTVKRREASPSMDGAHPTVAPTAAASTTTFSALSDKLFRRFTSPEFRKPEKLLEGEPMMAPGRMPRSETFPRDITHPQVGSKHSIDSISSVMCEFDFHSRTQNF</sequence>
<evidence type="ECO:0000256" key="2">
    <source>
        <dbReference type="ARBA" id="ARBA00023043"/>
    </source>
</evidence>
<dbReference type="GO" id="GO:0004861">
    <property type="term" value="F:cyclin-dependent protein serine/threonine kinase inhibitor activity"/>
    <property type="evidence" value="ECO:0007669"/>
    <property type="project" value="TreeGrafter"/>
</dbReference>
<feature type="region of interest" description="Disordered" evidence="4">
    <location>
        <begin position="216"/>
        <end position="238"/>
    </location>
</feature>
<dbReference type="RefSeq" id="XP_029705868.1">
    <property type="nucleotide sequence ID" value="XM_029850008.1"/>
</dbReference>
<dbReference type="PROSITE" id="PS50297">
    <property type="entry name" value="ANK_REP_REGION"/>
    <property type="match status" value="1"/>
</dbReference>
<dbReference type="SMART" id="SM00248">
    <property type="entry name" value="ANK"/>
    <property type="match status" value="3"/>
</dbReference>
<dbReference type="AlphaFoldDB" id="A0A674N207"/>
<evidence type="ECO:0000256" key="1">
    <source>
        <dbReference type="ARBA" id="ARBA00022737"/>
    </source>
</evidence>
<dbReference type="KEGG" id="tru:115253077"/>
<dbReference type="GO" id="GO:0008285">
    <property type="term" value="P:negative regulation of cell population proliferation"/>
    <property type="evidence" value="ECO:0007669"/>
    <property type="project" value="TreeGrafter"/>
</dbReference>
<dbReference type="Gene3D" id="1.25.40.20">
    <property type="entry name" value="Ankyrin repeat-containing domain"/>
    <property type="match status" value="2"/>
</dbReference>
<keyword evidence="6" id="KW-1185">Reference proteome</keyword>
<protein>
    <submittedName>
        <fullName evidence="5">Uncharacterized LOC115253077</fullName>
    </submittedName>
</protein>
<reference evidence="5" key="3">
    <citation type="submission" date="2025-09" db="UniProtKB">
        <authorList>
            <consortium name="Ensembl"/>
        </authorList>
    </citation>
    <scope>IDENTIFICATION</scope>
</reference>
<dbReference type="GO" id="GO:2000045">
    <property type="term" value="P:regulation of G1/S transition of mitotic cell cycle"/>
    <property type="evidence" value="ECO:0007669"/>
    <property type="project" value="TreeGrafter"/>
</dbReference>
<gene>
    <name evidence="5" type="primary">LOC115253077</name>
</gene>
<dbReference type="GeneID" id="115253077"/>
<dbReference type="Proteomes" id="UP000005226">
    <property type="component" value="Chromosome 16"/>
</dbReference>
<accession>A0A674N207</accession>
<proteinExistence type="predicted"/>
<reference evidence="5" key="2">
    <citation type="submission" date="2025-08" db="UniProtKB">
        <authorList>
            <consortium name="Ensembl"/>
        </authorList>
    </citation>
    <scope>IDENTIFICATION</scope>
</reference>
<dbReference type="PANTHER" id="PTHR24201">
    <property type="entry name" value="ANK_REP_REGION DOMAIN-CONTAINING PROTEIN"/>
    <property type="match status" value="1"/>
</dbReference>